<accession>W2V2F2</accession>
<name>W2V2F2_9RICK</name>
<dbReference type="AlphaFoldDB" id="W2V2F2"/>
<proteinExistence type="predicted"/>
<reference evidence="1 2" key="1">
    <citation type="journal article" date="2013" name="PLoS ONE">
        <title>Bacterial endosymbiosis in a chordate host: long-term co-evolution and conservation of secondary metabolism.</title>
        <authorList>
            <person name="Kwan J.C."/>
            <person name="Schmidt E.W."/>
        </authorList>
    </citation>
    <scope>NUCLEOTIDE SEQUENCE [LARGE SCALE GENOMIC DNA]</scope>
    <source>
        <strain evidence="2">L6</strain>
    </source>
</reference>
<dbReference type="Proteomes" id="UP000018951">
    <property type="component" value="Unassembled WGS sequence"/>
</dbReference>
<dbReference type="EMBL" id="AXCJ01000001">
    <property type="protein sequence ID" value="ETO91832.1"/>
    <property type="molecule type" value="Genomic_DNA"/>
</dbReference>
<comment type="caution">
    <text evidence="1">The sequence shown here is derived from an EMBL/GenBank/DDBJ whole genome shotgun (WGS) entry which is preliminary data.</text>
</comment>
<keyword evidence="2" id="KW-1185">Reference proteome</keyword>
<evidence type="ECO:0000313" key="1">
    <source>
        <dbReference type="EMBL" id="ETO91832.1"/>
    </source>
</evidence>
<sequence length="38" mass="4458">MAMRCDDNRVSFSFDLWLSESISVSSNLIAFDMFEFVF</sequence>
<organism evidence="1 2">
    <name type="scientific">Candidatus Xenolissoclinum pacificiensis L6</name>
    <dbReference type="NCBI Taxonomy" id="1401685"/>
    <lineage>
        <taxon>Bacteria</taxon>
        <taxon>Pseudomonadati</taxon>
        <taxon>Pseudomonadota</taxon>
        <taxon>Alphaproteobacteria</taxon>
        <taxon>Rickettsiales</taxon>
        <taxon>Anaplasmataceae</taxon>
        <taxon>Candidatus Xenolissoclinum</taxon>
    </lineage>
</organism>
<protein>
    <submittedName>
        <fullName evidence="1">Uncharacterized protein</fullName>
    </submittedName>
</protein>
<evidence type="ECO:0000313" key="2">
    <source>
        <dbReference type="Proteomes" id="UP000018951"/>
    </source>
</evidence>
<gene>
    <name evidence="1" type="ORF">P857_1010</name>
</gene>